<dbReference type="Proteomes" id="UP000216998">
    <property type="component" value="Unassembled WGS sequence"/>
</dbReference>
<evidence type="ECO:0000259" key="6">
    <source>
        <dbReference type="Pfam" id="PF08544"/>
    </source>
</evidence>
<dbReference type="AlphaFoldDB" id="A0A255YQT7"/>
<dbReference type="InterPro" id="IPR006203">
    <property type="entry name" value="GHMP_knse_ATP-bd_CS"/>
</dbReference>
<proteinExistence type="predicted"/>
<evidence type="ECO:0000256" key="2">
    <source>
        <dbReference type="ARBA" id="ARBA00022741"/>
    </source>
</evidence>
<keyword evidence="8" id="KW-1185">Reference proteome</keyword>
<evidence type="ECO:0000256" key="1">
    <source>
        <dbReference type="ARBA" id="ARBA00022679"/>
    </source>
</evidence>
<evidence type="ECO:0000313" key="7">
    <source>
        <dbReference type="EMBL" id="OYQ31573.1"/>
    </source>
</evidence>
<dbReference type="InterPro" id="IPR036554">
    <property type="entry name" value="GHMP_kinase_C_sf"/>
</dbReference>
<dbReference type="InterPro" id="IPR006204">
    <property type="entry name" value="GHMP_kinase_N_dom"/>
</dbReference>
<evidence type="ECO:0008006" key="9">
    <source>
        <dbReference type="Google" id="ProtNLM"/>
    </source>
</evidence>
<sequence>MIITCRTPLRVSFFGGGTDYPEYFKRAGRRGAVIGMAIDKYIYISALRLSGIQPYRYRLSYSRLETVTQASDIQHNVVRVGLSVYGCNEDLDISIMSDMPASTGLGSSSAFTVGFVNLLSALQNRPRTKLDLAKEAIHIERDLLQERVGVQDQLHAAFGGINRFDFDANGFSIRPVAMSSDCLEALCSSLLLIYTGQTRHASATLDEQIQKTTENKVDRELSDLLALVDQGMDLLQGNDPETMLRDFGAMMHEGWKIKLSLSSKISSSDINTLYDVARRHGALGGKLCGAGGGGFLLMVVPPAYQKSVIEAVSPARVVPVGLDTLGSTIIMR</sequence>
<reference evidence="7 8" key="1">
    <citation type="submission" date="2017-07" db="EMBL/GenBank/DDBJ databases">
        <title>Niveispirillum cyanobacteriorum sp. nov., isolated from cyanobacterial aggregates in a eutrophic lake.</title>
        <authorList>
            <person name="Cai H."/>
        </authorList>
    </citation>
    <scope>NUCLEOTIDE SEQUENCE [LARGE SCALE GENOMIC DNA]</scope>
    <source>
        <strain evidence="8">TH1-14</strain>
    </source>
</reference>
<dbReference type="SUPFAM" id="SSF54211">
    <property type="entry name" value="Ribosomal protein S5 domain 2-like"/>
    <property type="match status" value="1"/>
</dbReference>
<name>A0A255YQT7_9PROT</name>
<dbReference type="GO" id="GO:0005829">
    <property type="term" value="C:cytosol"/>
    <property type="evidence" value="ECO:0007669"/>
    <property type="project" value="TreeGrafter"/>
</dbReference>
<dbReference type="Pfam" id="PF08544">
    <property type="entry name" value="GHMP_kinases_C"/>
    <property type="match status" value="1"/>
</dbReference>
<dbReference type="InterPro" id="IPR013750">
    <property type="entry name" value="GHMP_kinase_C_dom"/>
</dbReference>
<keyword evidence="4" id="KW-0067">ATP-binding</keyword>
<dbReference type="SUPFAM" id="SSF55060">
    <property type="entry name" value="GHMP Kinase, C-terminal domain"/>
    <property type="match status" value="1"/>
</dbReference>
<dbReference type="InterPro" id="IPR014606">
    <property type="entry name" value="Heptose_7-P_kinase"/>
</dbReference>
<dbReference type="InterPro" id="IPR020568">
    <property type="entry name" value="Ribosomal_Su5_D2-typ_SF"/>
</dbReference>
<keyword evidence="3" id="KW-0418">Kinase</keyword>
<dbReference type="GO" id="GO:0005524">
    <property type="term" value="F:ATP binding"/>
    <property type="evidence" value="ECO:0007669"/>
    <property type="project" value="UniProtKB-KW"/>
</dbReference>
<evidence type="ECO:0000259" key="5">
    <source>
        <dbReference type="Pfam" id="PF00288"/>
    </source>
</evidence>
<keyword evidence="2" id="KW-0547">Nucleotide-binding</keyword>
<dbReference type="EMBL" id="NOXU01000032">
    <property type="protein sequence ID" value="OYQ31573.1"/>
    <property type="molecule type" value="Genomic_DNA"/>
</dbReference>
<dbReference type="OrthoDB" id="9812992at2"/>
<dbReference type="Pfam" id="PF00288">
    <property type="entry name" value="GHMP_kinases_N"/>
    <property type="match status" value="1"/>
</dbReference>
<comment type="caution">
    <text evidence="7">The sequence shown here is derived from an EMBL/GenBank/DDBJ whole genome shotgun (WGS) entry which is preliminary data.</text>
</comment>
<keyword evidence="1" id="KW-0808">Transferase</keyword>
<dbReference type="Gene3D" id="3.30.230.120">
    <property type="match status" value="1"/>
</dbReference>
<dbReference type="PANTHER" id="PTHR10457">
    <property type="entry name" value="MEVALONATE KINASE/GALACTOKINASE"/>
    <property type="match status" value="1"/>
</dbReference>
<dbReference type="PROSITE" id="PS00627">
    <property type="entry name" value="GHMP_KINASES_ATP"/>
    <property type="match status" value="1"/>
</dbReference>
<feature type="domain" description="GHMP kinase N-terminal" evidence="5">
    <location>
        <begin position="85"/>
        <end position="160"/>
    </location>
</feature>
<dbReference type="GO" id="GO:0006012">
    <property type="term" value="P:galactose metabolic process"/>
    <property type="evidence" value="ECO:0007669"/>
    <property type="project" value="TreeGrafter"/>
</dbReference>
<organism evidence="7 8">
    <name type="scientific">Niveispirillum lacus</name>
    <dbReference type="NCBI Taxonomy" id="1981099"/>
    <lineage>
        <taxon>Bacteria</taxon>
        <taxon>Pseudomonadati</taxon>
        <taxon>Pseudomonadota</taxon>
        <taxon>Alphaproteobacteria</taxon>
        <taxon>Rhodospirillales</taxon>
        <taxon>Azospirillaceae</taxon>
        <taxon>Niveispirillum</taxon>
    </lineage>
</organism>
<evidence type="ECO:0000256" key="3">
    <source>
        <dbReference type="ARBA" id="ARBA00022777"/>
    </source>
</evidence>
<dbReference type="InterPro" id="IPR001174">
    <property type="entry name" value="HddA/FKP"/>
</dbReference>
<feature type="domain" description="GHMP kinase C-terminal" evidence="6">
    <location>
        <begin position="244"/>
        <end position="312"/>
    </location>
</feature>
<dbReference type="PANTHER" id="PTHR10457:SF29">
    <property type="entry name" value="LMBP PROTEIN"/>
    <property type="match status" value="1"/>
</dbReference>
<evidence type="ECO:0000256" key="4">
    <source>
        <dbReference type="ARBA" id="ARBA00022840"/>
    </source>
</evidence>
<gene>
    <name evidence="7" type="ORF">CHU95_20745</name>
</gene>
<dbReference type="GO" id="GO:0004335">
    <property type="term" value="F:galactokinase activity"/>
    <property type="evidence" value="ECO:0007669"/>
    <property type="project" value="TreeGrafter"/>
</dbReference>
<protein>
    <recommendedName>
        <fullName evidence="9">GHMP kinase</fullName>
    </recommendedName>
</protein>
<dbReference type="PIRSF" id="PIRSF036406">
    <property type="entry name" value="Hept_kin"/>
    <property type="match status" value="1"/>
</dbReference>
<evidence type="ECO:0000313" key="8">
    <source>
        <dbReference type="Proteomes" id="UP000216998"/>
    </source>
</evidence>
<dbReference type="PRINTS" id="PR00960">
    <property type="entry name" value="LMBPPROTEIN"/>
</dbReference>
<accession>A0A255YQT7</accession>